<keyword evidence="1" id="KW-0472">Membrane</keyword>
<evidence type="ECO:0000313" key="2">
    <source>
        <dbReference type="EMBL" id="PKA52304.1"/>
    </source>
</evidence>
<proteinExistence type="predicted"/>
<evidence type="ECO:0000256" key="1">
    <source>
        <dbReference type="SAM" id="Phobius"/>
    </source>
</evidence>
<reference evidence="2 3" key="1">
    <citation type="journal article" date="2017" name="Nature">
        <title>The Apostasia genome and the evolution of orchids.</title>
        <authorList>
            <person name="Zhang G.Q."/>
            <person name="Liu K.W."/>
            <person name="Li Z."/>
            <person name="Lohaus R."/>
            <person name="Hsiao Y.Y."/>
            <person name="Niu S.C."/>
            <person name="Wang J.Y."/>
            <person name="Lin Y.C."/>
            <person name="Xu Q."/>
            <person name="Chen L.J."/>
            <person name="Yoshida K."/>
            <person name="Fujiwara S."/>
            <person name="Wang Z.W."/>
            <person name="Zhang Y.Q."/>
            <person name="Mitsuda N."/>
            <person name="Wang M."/>
            <person name="Liu G.H."/>
            <person name="Pecoraro L."/>
            <person name="Huang H.X."/>
            <person name="Xiao X.J."/>
            <person name="Lin M."/>
            <person name="Wu X.Y."/>
            <person name="Wu W.L."/>
            <person name="Chen Y.Y."/>
            <person name="Chang S.B."/>
            <person name="Sakamoto S."/>
            <person name="Ohme-Takagi M."/>
            <person name="Yagi M."/>
            <person name="Zeng S.J."/>
            <person name="Shen C.Y."/>
            <person name="Yeh C.M."/>
            <person name="Luo Y.B."/>
            <person name="Tsai W.C."/>
            <person name="Van de Peer Y."/>
            <person name="Liu Z.J."/>
        </authorList>
    </citation>
    <scope>NUCLEOTIDE SEQUENCE [LARGE SCALE GENOMIC DNA]</scope>
    <source>
        <strain evidence="3">cv. Shenzhen</strain>
        <tissue evidence="2">Stem</tissue>
    </source>
</reference>
<keyword evidence="3" id="KW-1185">Reference proteome</keyword>
<evidence type="ECO:0000313" key="3">
    <source>
        <dbReference type="Proteomes" id="UP000236161"/>
    </source>
</evidence>
<organism evidence="2 3">
    <name type="scientific">Apostasia shenzhenica</name>
    <dbReference type="NCBI Taxonomy" id="1088818"/>
    <lineage>
        <taxon>Eukaryota</taxon>
        <taxon>Viridiplantae</taxon>
        <taxon>Streptophyta</taxon>
        <taxon>Embryophyta</taxon>
        <taxon>Tracheophyta</taxon>
        <taxon>Spermatophyta</taxon>
        <taxon>Magnoliopsida</taxon>
        <taxon>Liliopsida</taxon>
        <taxon>Asparagales</taxon>
        <taxon>Orchidaceae</taxon>
        <taxon>Apostasioideae</taxon>
        <taxon>Apostasia</taxon>
    </lineage>
</organism>
<protein>
    <submittedName>
        <fullName evidence="2">Uncharacterized protein</fullName>
    </submittedName>
</protein>
<dbReference type="EMBL" id="KZ452008">
    <property type="protein sequence ID" value="PKA52304.1"/>
    <property type="molecule type" value="Genomic_DNA"/>
</dbReference>
<dbReference type="AlphaFoldDB" id="A0A2I0A9U5"/>
<name>A0A2I0A9U5_9ASPA</name>
<keyword evidence="1" id="KW-1133">Transmembrane helix</keyword>
<accession>A0A2I0A9U5</accession>
<keyword evidence="1" id="KW-0812">Transmembrane</keyword>
<gene>
    <name evidence="2" type="ORF">AXF42_Ash010200</name>
</gene>
<dbReference type="Proteomes" id="UP000236161">
    <property type="component" value="Unassembled WGS sequence"/>
</dbReference>
<sequence>MIGNFIVALVNWLRATVFLIYQVLIKAQNLLKLFTLMFGALQKFPLYLELVTL</sequence>
<feature type="transmembrane region" description="Helical" evidence="1">
    <location>
        <begin position="6"/>
        <end position="24"/>
    </location>
</feature>